<proteinExistence type="predicted"/>
<dbReference type="EMBL" id="JAMQOQ010000001">
    <property type="protein sequence ID" value="MDS0292919.1"/>
    <property type="molecule type" value="Genomic_DNA"/>
</dbReference>
<evidence type="ECO:0000313" key="2">
    <source>
        <dbReference type="EMBL" id="MDS0292919.1"/>
    </source>
</evidence>
<gene>
    <name evidence="2" type="ORF">NDI79_01895</name>
</gene>
<keyword evidence="1" id="KW-0472">Membrane</keyword>
<keyword evidence="1" id="KW-1133">Transmembrane helix</keyword>
<protein>
    <submittedName>
        <fullName evidence="2">Uncharacterized protein</fullName>
    </submittedName>
</protein>
<comment type="caution">
    <text evidence="2">The sequence shown here is derived from an EMBL/GenBank/DDBJ whole genome shotgun (WGS) entry which is preliminary data.</text>
</comment>
<organism evidence="2 3">
    <name type="scientific">Halogeometricum luteum</name>
    <dbReference type="NCBI Taxonomy" id="2950537"/>
    <lineage>
        <taxon>Archaea</taxon>
        <taxon>Methanobacteriati</taxon>
        <taxon>Methanobacteriota</taxon>
        <taxon>Stenosarchaea group</taxon>
        <taxon>Halobacteria</taxon>
        <taxon>Halobacteriales</taxon>
        <taxon>Haloferacaceae</taxon>
        <taxon>Halogeometricum</taxon>
    </lineage>
</organism>
<keyword evidence="3" id="KW-1185">Reference proteome</keyword>
<reference evidence="2 3" key="1">
    <citation type="submission" date="2022-06" db="EMBL/GenBank/DDBJ databases">
        <title>Halogeometricum sp. a new haloarchaeum isolate from saline soil.</title>
        <authorList>
            <person name="Strakova D."/>
            <person name="Galisteo C."/>
            <person name="Sanchez-Porro C."/>
            <person name="Ventosa A."/>
        </authorList>
    </citation>
    <scope>NUCLEOTIDE SEQUENCE [LARGE SCALE GENOMIC DNA]</scope>
    <source>
        <strain evidence="3">S3BR25-2</strain>
    </source>
</reference>
<dbReference type="RefSeq" id="WP_310926758.1">
    <property type="nucleotide sequence ID" value="NZ_JAMQOQ010000001.1"/>
</dbReference>
<feature type="transmembrane region" description="Helical" evidence="1">
    <location>
        <begin position="33"/>
        <end position="52"/>
    </location>
</feature>
<dbReference type="Proteomes" id="UP001254813">
    <property type="component" value="Unassembled WGS sequence"/>
</dbReference>
<feature type="transmembrane region" description="Helical" evidence="1">
    <location>
        <begin position="58"/>
        <end position="77"/>
    </location>
</feature>
<evidence type="ECO:0000256" key="1">
    <source>
        <dbReference type="SAM" id="Phobius"/>
    </source>
</evidence>
<evidence type="ECO:0000313" key="3">
    <source>
        <dbReference type="Proteomes" id="UP001254813"/>
    </source>
</evidence>
<accession>A0ABU2FWK6</accession>
<keyword evidence="1" id="KW-0812">Transmembrane</keyword>
<sequence>MSRKRSDDSDRSSSLSLVAPSVYRRSPRDAPPLTVQAGFVGLVVAGVAVLSYPVAAVAAAVGVAVVGLLVTAAGRAVRRAAAREATLRVPLAGVEVTVARSGE</sequence>
<name>A0ABU2FWK6_9EURY</name>